<keyword evidence="1" id="KW-0812">Transmembrane</keyword>
<dbReference type="AlphaFoldDB" id="A0A2M7UZN2"/>
<keyword evidence="1" id="KW-0472">Membrane</keyword>
<feature type="transmembrane region" description="Helical" evidence="1">
    <location>
        <begin position="17"/>
        <end position="37"/>
    </location>
</feature>
<evidence type="ECO:0000313" key="2">
    <source>
        <dbReference type="EMBL" id="PIZ89432.1"/>
    </source>
</evidence>
<reference evidence="3" key="1">
    <citation type="submission" date="2017-09" db="EMBL/GenBank/DDBJ databases">
        <title>Depth-based differentiation of microbial function through sediment-hosted aquifers and enrichment of novel symbionts in the deep terrestrial subsurface.</title>
        <authorList>
            <person name="Probst A.J."/>
            <person name="Ladd B."/>
            <person name="Jarett J.K."/>
            <person name="Geller-Mcgrath D.E."/>
            <person name="Sieber C.M.K."/>
            <person name="Emerson J.B."/>
            <person name="Anantharaman K."/>
            <person name="Thomas B.C."/>
            <person name="Malmstrom R."/>
            <person name="Stieglmeier M."/>
            <person name="Klingl A."/>
            <person name="Woyke T."/>
            <person name="Ryan C.M."/>
            <person name="Banfield J.F."/>
        </authorList>
    </citation>
    <scope>NUCLEOTIDE SEQUENCE [LARGE SCALE GENOMIC DNA]</scope>
</reference>
<protein>
    <submittedName>
        <fullName evidence="2">Uncharacterized protein</fullName>
    </submittedName>
</protein>
<dbReference type="Proteomes" id="UP000231538">
    <property type="component" value="Unassembled WGS sequence"/>
</dbReference>
<sequence length="172" mass="19324">MVKDYLINKFIPYFRKAVLITIIFAVIFNLLFWNIALAKKIEISDKDVERIKTGLDIVQTFANIAISDDKIKTALDTVIGGGEAGTDVTYGLLVLSTMNEMELIDMVVSQRFKTEATDYFNRVIDERTNLINYWKGVGFDLPRVLSGGITGPMSALTLNSFSIENNVLQIFL</sequence>
<keyword evidence="1" id="KW-1133">Transmembrane helix</keyword>
<feature type="non-terminal residue" evidence="2">
    <location>
        <position position="172"/>
    </location>
</feature>
<dbReference type="EMBL" id="PFPC01000047">
    <property type="protein sequence ID" value="PIZ89432.1"/>
    <property type="molecule type" value="Genomic_DNA"/>
</dbReference>
<evidence type="ECO:0000313" key="3">
    <source>
        <dbReference type="Proteomes" id="UP000231538"/>
    </source>
</evidence>
<gene>
    <name evidence="2" type="ORF">COX89_01665</name>
</gene>
<evidence type="ECO:0000256" key="1">
    <source>
        <dbReference type="SAM" id="Phobius"/>
    </source>
</evidence>
<proteinExistence type="predicted"/>
<accession>A0A2M7UZN2</accession>
<organism evidence="2 3">
    <name type="scientific">Candidatus Nealsonbacteria bacterium CG_4_10_14_0_2_um_filter_37_10</name>
    <dbReference type="NCBI Taxonomy" id="1974679"/>
    <lineage>
        <taxon>Bacteria</taxon>
        <taxon>Candidatus Nealsoniibacteriota</taxon>
    </lineage>
</organism>
<comment type="caution">
    <text evidence="2">The sequence shown here is derived from an EMBL/GenBank/DDBJ whole genome shotgun (WGS) entry which is preliminary data.</text>
</comment>
<name>A0A2M7UZN2_9BACT</name>